<dbReference type="PANTHER" id="PTHR22916">
    <property type="entry name" value="GLYCOSYLTRANSFERASE"/>
    <property type="match status" value="1"/>
</dbReference>
<dbReference type="RefSeq" id="WP_179656975.1">
    <property type="nucleotide sequence ID" value="NZ_JACBZR010000001.1"/>
</dbReference>
<dbReference type="InterPro" id="IPR001173">
    <property type="entry name" value="Glyco_trans_2-like"/>
</dbReference>
<accession>A0A7Z0DIP0</accession>
<dbReference type="SUPFAM" id="SSF53448">
    <property type="entry name" value="Nucleotide-diphospho-sugar transferases"/>
    <property type="match status" value="1"/>
</dbReference>
<keyword evidence="3" id="KW-1185">Reference proteome</keyword>
<protein>
    <submittedName>
        <fullName evidence="2">Glycosyltransferase involved in cell wall biosynthesis</fullName>
    </submittedName>
</protein>
<reference evidence="2 3" key="1">
    <citation type="submission" date="2020-07" db="EMBL/GenBank/DDBJ databases">
        <title>Sequencing the genomes of 1000 actinobacteria strains.</title>
        <authorList>
            <person name="Klenk H.-P."/>
        </authorList>
    </citation>
    <scope>NUCLEOTIDE SEQUENCE [LARGE SCALE GENOMIC DNA]</scope>
    <source>
        <strain evidence="2 3">DSM 26487</strain>
    </source>
</reference>
<dbReference type="EMBL" id="JACBZR010000001">
    <property type="protein sequence ID" value="NYI76319.1"/>
    <property type="molecule type" value="Genomic_DNA"/>
</dbReference>
<dbReference type="Proteomes" id="UP000564496">
    <property type="component" value="Unassembled WGS sequence"/>
</dbReference>
<dbReference type="InterPro" id="IPR029044">
    <property type="entry name" value="Nucleotide-diphossugar_trans"/>
</dbReference>
<evidence type="ECO:0000313" key="3">
    <source>
        <dbReference type="Proteomes" id="UP000564496"/>
    </source>
</evidence>
<name>A0A7Z0DIP0_9ACTN</name>
<dbReference type="AlphaFoldDB" id="A0A7Z0DIP0"/>
<organism evidence="2 3">
    <name type="scientific">Nocardioides panzhihuensis</name>
    <dbReference type="NCBI Taxonomy" id="860243"/>
    <lineage>
        <taxon>Bacteria</taxon>
        <taxon>Bacillati</taxon>
        <taxon>Actinomycetota</taxon>
        <taxon>Actinomycetes</taxon>
        <taxon>Propionibacteriales</taxon>
        <taxon>Nocardioidaceae</taxon>
        <taxon>Nocardioides</taxon>
    </lineage>
</organism>
<gene>
    <name evidence="2" type="ORF">BJ988_000967</name>
</gene>
<evidence type="ECO:0000259" key="1">
    <source>
        <dbReference type="Pfam" id="PF00535"/>
    </source>
</evidence>
<sequence>MAVPELSVVVPTRDLGPWVGELLSSILEDQSTEQAPLDLEVILVDDASTDETFEIAQTYAARDARLTVVCSPGTGGGQARNHGVSLARGEFLAFADGDDLVPRGAYAAMLRKTRETGSDMVVGRFFKLFSDRVWWPVRVWPAFDEERTLLKLADAPSALRNRACWNRVFRRSFWDAAQISFPDATRSNDIEPMVHALTTARFDIVTETVYVYRDRPGPGSMTAKSHSPEGLISYLEQELRCARRIVELGDPKVRAEYASLVFAADGWTAIVRALRGMSVIDAAALEPARLMICELVGLFDEGVIDDLDDVKRWGWRLVESGKWATVARLIGDDVRWEERTVADLLESLRLVADSGVAPLRTLRRPLVDVVTTIALSDETLVGDDLADLVLKHRDLFTAVAEAADDPGWRLSRILVALEDGPELLRQVVAGATDPVTATSLSLVDGHVHLRLTHTTVGAEGLRVVFAHDSRRRTFDYDAAELASGEVEVALSTSTLAGGRWRVRFQGRDALGEFDGPVVIDADVIGERSADRARIVELEGRARHGIDIDPSIGERGVRKARRVAGRIVRRVRR</sequence>
<dbReference type="CDD" id="cd00761">
    <property type="entry name" value="Glyco_tranf_GTA_type"/>
    <property type="match status" value="1"/>
</dbReference>
<feature type="domain" description="Glycosyltransferase 2-like" evidence="1">
    <location>
        <begin position="7"/>
        <end position="150"/>
    </location>
</feature>
<dbReference type="Gene3D" id="3.90.550.10">
    <property type="entry name" value="Spore Coat Polysaccharide Biosynthesis Protein SpsA, Chain A"/>
    <property type="match status" value="1"/>
</dbReference>
<dbReference type="GO" id="GO:0016758">
    <property type="term" value="F:hexosyltransferase activity"/>
    <property type="evidence" value="ECO:0007669"/>
    <property type="project" value="UniProtKB-ARBA"/>
</dbReference>
<keyword evidence="2" id="KW-0808">Transferase</keyword>
<proteinExistence type="predicted"/>
<dbReference type="Pfam" id="PF00535">
    <property type="entry name" value="Glycos_transf_2"/>
    <property type="match status" value="1"/>
</dbReference>
<comment type="caution">
    <text evidence="2">The sequence shown here is derived from an EMBL/GenBank/DDBJ whole genome shotgun (WGS) entry which is preliminary data.</text>
</comment>
<dbReference type="PANTHER" id="PTHR22916:SF3">
    <property type="entry name" value="UDP-GLCNAC:BETAGAL BETA-1,3-N-ACETYLGLUCOSAMINYLTRANSFERASE-LIKE PROTEIN 1"/>
    <property type="match status" value="1"/>
</dbReference>
<evidence type="ECO:0000313" key="2">
    <source>
        <dbReference type="EMBL" id="NYI76319.1"/>
    </source>
</evidence>